<gene>
    <name evidence="2" type="ORF">H9943_05105</name>
</gene>
<sequence length="534" mass="58407">MLQGNLKRAVMFWNPEAVFGADEKSFFLDSETMPSEHVDRFLVSLEAGAVKRWLIVADAYAEWEQQQQDPEADHDEEPPSLDGECVVHITPNAMAAYVMVLPPVGGGMPMAPLRAARELKKLGVTDGLIAGACESAALENFKVFTAAIGTPPTPGIDGDIEDLFARETPKPHQKESKAQDGNPINYRERHWLITVHSGQVICKLTQPVPGIAGMTVTGRSIAPQEGKMPVIPRGANTEVNQQGTELVASCDGRLVYHAGKFSVETHLIINDNVGYNIGNIAMPGDVTIRGSVEAGFIIYAKGNLTVEGVVENAYLSSKGDIRLKMGIKGDGAAVVEAVGDIDCKFAENATLRSQGSISAEYMVNCDISARNAIHITRGKGALIGGTVHVGHLLEARTIGNTINRSITISMGMDPEMMQEIQNNRQRVETLRNKVLEHGKNIAFLERRSNLEPEYVRLLQQLKLDRSIQSMKISKLQNSIEKSEALFDPKACEISFETIYPPASIQIGVSSYQVQHEWMMSKILLRDGDIIVVPR</sequence>
<dbReference type="Pfam" id="PF03961">
    <property type="entry name" value="FapA"/>
    <property type="match status" value="1"/>
</dbReference>
<proteinExistence type="predicted"/>
<dbReference type="InterPro" id="IPR046865">
    <property type="entry name" value="FapA_b_solenoid"/>
</dbReference>
<accession>A0A9D2M3N1</accession>
<organism evidence="2 3">
    <name type="scientific">Candidatus Ruthenibacterium avium</name>
    <dbReference type="NCBI Taxonomy" id="2838751"/>
    <lineage>
        <taxon>Bacteria</taxon>
        <taxon>Bacillati</taxon>
        <taxon>Bacillota</taxon>
        <taxon>Clostridia</taxon>
        <taxon>Eubacteriales</taxon>
        <taxon>Oscillospiraceae</taxon>
        <taxon>Ruthenibacterium</taxon>
    </lineage>
</organism>
<dbReference type="PANTHER" id="PTHR38032:SF1">
    <property type="entry name" value="RNA-BINDING PROTEIN KHPB N-TERMINAL DOMAIN-CONTAINING PROTEIN"/>
    <property type="match status" value="1"/>
</dbReference>
<dbReference type="InterPro" id="IPR005646">
    <property type="entry name" value="FapA"/>
</dbReference>
<reference evidence="2" key="2">
    <citation type="submission" date="2021-04" db="EMBL/GenBank/DDBJ databases">
        <authorList>
            <person name="Gilroy R."/>
        </authorList>
    </citation>
    <scope>NUCLEOTIDE SEQUENCE</scope>
    <source>
        <strain evidence="2">ChiBcec8-14828</strain>
    </source>
</reference>
<evidence type="ECO:0000313" key="2">
    <source>
        <dbReference type="EMBL" id="HJB39758.1"/>
    </source>
</evidence>
<dbReference type="InterPro" id="IPR046866">
    <property type="entry name" value="FapA_N"/>
</dbReference>
<dbReference type="AlphaFoldDB" id="A0A9D2M3N1"/>
<dbReference type="Pfam" id="PF20250">
    <property type="entry name" value="FapA_N"/>
    <property type="match status" value="1"/>
</dbReference>
<dbReference type="Proteomes" id="UP000824209">
    <property type="component" value="Unassembled WGS sequence"/>
</dbReference>
<feature type="domain" description="Flagellar Assembly Protein A N-terminal region" evidence="1">
    <location>
        <begin position="87"/>
        <end position="257"/>
    </location>
</feature>
<name>A0A9D2M3N1_9FIRM</name>
<protein>
    <submittedName>
        <fullName evidence="2">FapA family protein</fullName>
    </submittedName>
</protein>
<reference evidence="2" key="1">
    <citation type="journal article" date="2021" name="PeerJ">
        <title>Extensive microbial diversity within the chicken gut microbiome revealed by metagenomics and culture.</title>
        <authorList>
            <person name="Gilroy R."/>
            <person name="Ravi A."/>
            <person name="Getino M."/>
            <person name="Pursley I."/>
            <person name="Horton D.L."/>
            <person name="Alikhan N.F."/>
            <person name="Baker D."/>
            <person name="Gharbi K."/>
            <person name="Hall N."/>
            <person name="Watson M."/>
            <person name="Adriaenssens E.M."/>
            <person name="Foster-Nyarko E."/>
            <person name="Jarju S."/>
            <person name="Secka A."/>
            <person name="Antonio M."/>
            <person name="Oren A."/>
            <person name="Chaudhuri R.R."/>
            <person name="La Ragione R."/>
            <person name="Hildebrand F."/>
            <person name="Pallen M.J."/>
        </authorList>
    </citation>
    <scope>NUCLEOTIDE SEQUENCE</scope>
    <source>
        <strain evidence="2">ChiBcec8-14828</strain>
    </source>
</reference>
<evidence type="ECO:0000313" key="3">
    <source>
        <dbReference type="Proteomes" id="UP000824209"/>
    </source>
</evidence>
<evidence type="ECO:0000259" key="1">
    <source>
        <dbReference type="Pfam" id="PF20250"/>
    </source>
</evidence>
<dbReference type="EMBL" id="DWYA01000048">
    <property type="protein sequence ID" value="HJB39758.1"/>
    <property type="molecule type" value="Genomic_DNA"/>
</dbReference>
<dbReference type="PANTHER" id="PTHR38032">
    <property type="entry name" value="POLYMERASE-RELATED"/>
    <property type="match status" value="1"/>
</dbReference>
<comment type="caution">
    <text evidence="2">The sequence shown here is derived from an EMBL/GenBank/DDBJ whole genome shotgun (WGS) entry which is preliminary data.</text>
</comment>